<reference evidence="1 2" key="1">
    <citation type="journal article" date="2013" name="BMC Microbiol.">
        <title>Identification of the type II cytochrome c maturation pathway in anammox bacteria by comparative genomics.</title>
        <authorList>
            <person name="Ferousi C."/>
            <person name="Speth D.R."/>
            <person name="Reimann J."/>
            <person name="Op den Camp H.J."/>
            <person name="Allen J.W."/>
            <person name="Keltjens J.T."/>
            <person name="Jetten M.S."/>
        </authorList>
    </citation>
    <scope>NUCLEOTIDE SEQUENCE [LARGE SCALE GENOMIC DNA]</scope>
    <source>
        <strain evidence="1">RU1</strain>
    </source>
</reference>
<protein>
    <submittedName>
        <fullName evidence="1">Uncharacterized protein</fullName>
    </submittedName>
</protein>
<gene>
    <name evidence="1" type="ORF">BROFUL_02917</name>
</gene>
<dbReference type="AlphaFoldDB" id="A0A0M2UTU7"/>
<sequence length="103" mass="11955">MRAEKKPIFLFLQVFLQPYLPLIRRCYLFIREGLFCGVYTEHNECARNDNVPSVIKDIARVIARVLSEAISRFHNGELVAAVPRYGINDIVIQKTNRLFQTTD</sequence>
<dbReference type="EMBL" id="LAQJ01000273">
    <property type="protein sequence ID" value="KKO18411.1"/>
    <property type="molecule type" value="Genomic_DNA"/>
</dbReference>
<comment type="caution">
    <text evidence="1">The sequence shown here is derived from an EMBL/GenBank/DDBJ whole genome shotgun (WGS) entry which is preliminary data.</text>
</comment>
<proteinExistence type="predicted"/>
<organism evidence="1 2">
    <name type="scientific">Candidatus Brocadia fulgida</name>
    <dbReference type="NCBI Taxonomy" id="380242"/>
    <lineage>
        <taxon>Bacteria</taxon>
        <taxon>Pseudomonadati</taxon>
        <taxon>Planctomycetota</taxon>
        <taxon>Candidatus Brocadiia</taxon>
        <taxon>Candidatus Brocadiales</taxon>
        <taxon>Candidatus Brocadiaceae</taxon>
        <taxon>Candidatus Brocadia</taxon>
    </lineage>
</organism>
<name>A0A0M2UTU7_9BACT</name>
<evidence type="ECO:0000313" key="1">
    <source>
        <dbReference type="EMBL" id="KKO18411.1"/>
    </source>
</evidence>
<dbReference type="Proteomes" id="UP000034954">
    <property type="component" value="Unassembled WGS sequence"/>
</dbReference>
<keyword evidence="2" id="KW-1185">Reference proteome</keyword>
<evidence type="ECO:0000313" key="2">
    <source>
        <dbReference type="Proteomes" id="UP000034954"/>
    </source>
</evidence>
<accession>A0A0M2UTU7</accession>